<reference evidence="1 2" key="1">
    <citation type="submission" date="2019-01" db="EMBL/GenBank/DDBJ databases">
        <title>Genome sequences of marine Pseudoalteromonas species.</title>
        <authorList>
            <person name="Boraston A.B."/>
            <person name="Hehemann J.-H."/>
            <person name="Vickers C.J."/>
            <person name="Salama-Alber O."/>
            <person name="Abe K."/>
            <person name="Hettle A.J."/>
        </authorList>
    </citation>
    <scope>NUCLEOTIDE SEQUENCE [LARGE SCALE GENOMIC DNA]</scope>
    <source>
        <strain evidence="1 2">PS47</strain>
    </source>
</reference>
<proteinExistence type="predicted"/>
<keyword evidence="2" id="KW-1185">Reference proteome</keyword>
<accession>A0ABQ6RNN7</accession>
<dbReference type="RefSeq" id="WP_149604827.1">
    <property type="nucleotide sequence ID" value="NZ_SEUJ01000013.1"/>
</dbReference>
<dbReference type="Proteomes" id="UP000322915">
    <property type="component" value="Unassembled WGS sequence"/>
</dbReference>
<comment type="caution">
    <text evidence="1">The sequence shown here is derived from an EMBL/GenBank/DDBJ whole genome shotgun (WGS) entry which is preliminary data.</text>
</comment>
<evidence type="ECO:0000313" key="1">
    <source>
        <dbReference type="EMBL" id="KAA1166998.1"/>
    </source>
</evidence>
<protein>
    <submittedName>
        <fullName evidence="1">Uncharacterized protein</fullName>
    </submittedName>
</protein>
<name>A0ABQ6RNN7_9GAMM</name>
<evidence type="ECO:0000313" key="2">
    <source>
        <dbReference type="Proteomes" id="UP000322915"/>
    </source>
</evidence>
<organism evidence="1 2">
    <name type="scientific">Pseudoalteromonas fuliginea</name>
    <dbReference type="NCBI Taxonomy" id="1872678"/>
    <lineage>
        <taxon>Bacteria</taxon>
        <taxon>Pseudomonadati</taxon>
        <taxon>Pseudomonadota</taxon>
        <taxon>Gammaproteobacteria</taxon>
        <taxon>Alteromonadales</taxon>
        <taxon>Pseudoalteromonadaceae</taxon>
        <taxon>Pseudoalteromonas</taxon>
    </lineage>
</organism>
<dbReference type="EMBL" id="SEUJ01000013">
    <property type="protein sequence ID" value="KAA1166998.1"/>
    <property type="molecule type" value="Genomic_DNA"/>
</dbReference>
<sequence length="279" mass="31988">MKTIAISEKASFWKITDIKASILAFDKIYIPQGKGNMDRQTLELDLLNKGISLQDVEYLESQGIVQKSPVNTSALVDKALKLIKKYNTQNNGIDLNTKYIFGNILERLVIRELSKDCEDIFLPSSSLAELPTLKNRNTTPEIYSLVIDNMPIISEDVPFDELISFKNEHSKDYQRLLLWATKISDNESEKVRKDELCEMIESFRRHQEIGDIKFRPGKAELIFQGLGIFRDAFTLRFGSVNKTIASIRKAKGELLEHEINNPNRPLSYLIKAQDEFENN</sequence>
<gene>
    <name evidence="1" type="ORF">EU509_00050</name>
</gene>